<accession>A0AAQ3SN80</accession>
<dbReference type="Proteomes" id="UP001341281">
    <property type="component" value="Chromosome 02"/>
</dbReference>
<sequence length="71" mass="8967">MIIHWKRRRGWQPKRIWNLQVIFRGTYWLRFWSQLQREEQAKTALSLMRRNIENIAMEFINGGWNNFYRLL</sequence>
<name>A0AAQ3SN80_PASNO</name>
<keyword evidence="2" id="KW-1185">Reference proteome</keyword>
<evidence type="ECO:0000313" key="1">
    <source>
        <dbReference type="EMBL" id="WVZ57646.1"/>
    </source>
</evidence>
<proteinExistence type="predicted"/>
<organism evidence="1 2">
    <name type="scientific">Paspalum notatum var. saurae</name>
    <dbReference type="NCBI Taxonomy" id="547442"/>
    <lineage>
        <taxon>Eukaryota</taxon>
        <taxon>Viridiplantae</taxon>
        <taxon>Streptophyta</taxon>
        <taxon>Embryophyta</taxon>
        <taxon>Tracheophyta</taxon>
        <taxon>Spermatophyta</taxon>
        <taxon>Magnoliopsida</taxon>
        <taxon>Liliopsida</taxon>
        <taxon>Poales</taxon>
        <taxon>Poaceae</taxon>
        <taxon>PACMAD clade</taxon>
        <taxon>Panicoideae</taxon>
        <taxon>Andropogonodae</taxon>
        <taxon>Paspaleae</taxon>
        <taxon>Paspalinae</taxon>
        <taxon>Paspalum</taxon>
    </lineage>
</organism>
<evidence type="ECO:0000313" key="2">
    <source>
        <dbReference type="Proteomes" id="UP001341281"/>
    </source>
</evidence>
<protein>
    <submittedName>
        <fullName evidence="1">Uncharacterized protein</fullName>
    </submittedName>
</protein>
<dbReference type="AlphaFoldDB" id="A0AAQ3SN80"/>
<reference evidence="1 2" key="1">
    <citation type="submission" date="2024-02" db="EMBL/GenBank/DDBJ databases">
        <title>High-quality chromosome-scale genome assembly of Pensacola bahiagrass (Paspalum notatum Flugge var. saurae).</title>
        <authorList>
            <person name="Vega J.M."/>
            <person name="Podio M."/>
            <person name="Orjuela J."/>
            <person name="Siena L.A."/>
            <person name="Pessino S.C."/>
            <person name="Combes M.C."/>
            <person name="Mariac C."/>
            <person name="Albertini E."/>
            <person name="Pupilli F."/>
            <person name="Ortiz J.P.A."/>
            <person name="Leblanc O."/>
        </authorList>
    </citation>
    <scope>NUCLEOTIDE SEQUENCE [LARGE SCALE GENOMIC DNA]</scope>
    <source>
        <strain evidence="1">R1</strain>
        <tissue evidence="1">Leaf</tissue>
    </source>
</reference>
<dbReference type="EMBL" id="CP144746">
    <property type="protein sequence ID" value="WVZ57646.1"/>
    <property type="molecule type" value="Genomic_DNA"/>
</dbReference>
<gene>
    <name evidence="1" type="ORF">U9M48_008006</name>
</gene>